<proteinExistence type="predicted"/>
<dbReference type="Pfam" id="PF00990">
    <property type="entry name" value="GGDEF"/>
    <property type="match status" value="1"/>
</dbReference>
<dbReference type="NCBIfam" id="TIGR00254">
    <property type="entry name" value="GGDEF"/>
    <property type="match status" value="1"/>
</dbReference>
<keyword evidence="3" id="KW-0808">Transferase</keyword>
<dbReference type="Gene3D" id="3.30.450.40">
    <property type="match status" value="1"/>
</dbReference>
<dbReference type="SMART" id="SM00065">
    <property type="entry name" value="GAF"/>
    <property type="match status" value="1"/>
</dbReference>
<dbReference type="Gene3D" id="3.30.70.270">
    <property type="match status" value="1"/>
</dbReference>
<name>A0ABW4DYH8_9RHOB</name>
<keyword evidence="3" id="KW-0548">Nucleotidyltransferase</keyword>
<dbReference type="SUPFAM" id="SSF55781">
    <property type="entry name" value="GAF domain-like"/>
    <property type="match status" value="1"/>
</dbReference>
<evidence type="ECO:0000259" key="2">
    <source>
        <dbReference type="PROSITE" id="PS50887"/>
    </source>
</evidence>
<accession>A0ABW4DYH8</accession>
<feature type="domain" description="GGDEF" evidence="2">
    <location>
        <begin position="197"/>
        <end position="328"/>
    </location>
</feature>
<dbReference type="GO" id="GO:0052621">
    <property type="term" value="F:diguanylate cyclase activity"/>
    <property type="evidence" value="ECO:0007669"/>
    <property type="project" value="UniProtKB-EC"/>
</dbReference>
<sequence length="333" mass="36162">MTVMTALFKADDEPGRQCALERLDVLDTAPEPEFDKITNLVRAVFDVPIAAVSLIDRDRQWFKSVQGLETTETPRRVAFCNHTIRSQDILRIEDASVHPWFSDNPLVTGPPGIRSYIGAPLVTADGYAIGSLCAIDRRPRVFSDEQARVLASFADLVMNQLELRKMASVDLLTGLATRRAFAEAMDTAITESDRTGRPVSLICLDLDRFKAINDTFGHQTGDAVLVAVGDTVGAGCRDIGFAGRIGGEELAVLLVGTEPDDAAAFAEGLRRRIEVQTLDDHPQLVITASFGVAPRQPGMTAKAWMAAADAALYRAKHEGRNRVVSALTETAAR</sequence>
<dbReference type="RefSeq" id="WP_242679740.1">
    <property type="nucleotide sequence ID" value="NZ_CBCSAJ010000074.1"/>
</dbReference>
<dbReference type="SUPFAM" id="SSF55073">
    <property type="entry name" value="Nucleotide cyclase"/>
    <property type="match status" value="1"/>
</dbReference>
<dbReference type="PANTHER" id="PTHR45138">
    <property type="entry name" value="REGULATORY COMPONENTS OF SENSORY TRANSDUCTION SYSTEM"/>
    <property type="match status" value="1"/>
</dbReference>
<comment type="caution">
    <text evidence="3">The sequence shown here is derived from an EMBL/GenBank/DDBJ whole genome shotgun (WGS) entry which is preliminary data.</text>
</comment>
<dbReference type="EC" id="2.7.7.65" evidence="1"/>
<dbReference type="CDD" id="cd01949">
    <property type="entry name" value="GGDEF"/>
    <property type="match status" value="1"/>
</dbReference>
<reference evidence="4" key="1">
    <citation type="journal article" date="2019" name="Int. J. Syst. Evol. Microbiol.">
        <title>The Global Catalogue of Microorganisms (GCM) 10K type strain sequencing project: providing services to taxonomists for standard genome sequencing and annotation.</title>
        <authorList>
            <consortium name="The Broad Institute Genomics Platform"/>
            <consortium name="The Broad Institute Genome Sequencing Center for Infectious Disease"/>
            <person name="Wu L."/>
            <person name="Ma J."/>
        </authorList>
    </citation>
    <scope>NUCLEOTIDE SEQUENCE [LARGE SCALE GENOMIC DNA]</scope>
    <source>
        <strain evidence="4">CCM 8875</strain>
    </source>
</reference>
<dbReference type="InterPro" id="IPR050469">
    <property type="entry name" value="Diguanylate_Cyclase"/>
</dbReference>
<dbReference type="Proteomes" id="UP001597302">
    <property type="component" value="Unassembled WGS sequence"/>
</dbReference>
<evidence type="ECO:0000313" key="3">
    <source>
        <dbReference type="EMBL" id="MFD1482792.1"/>
    </source>
</evidence>
<dbReference type="SMART" id="SM00267">
    <property type="entry name" value="GGDEF"/>
    <property type="match status" value="1"/>
</dbReference>
<dbReference type="PROSITE" id="PS50887">
    <property type="entry name" value="GGDEF"/>
    <property type="match status" value="1"/>
</dbReference>
<keyword evidence="4" id="KW-1185">Reference proteome</keyword>
<evidence type="ECO:0000313" key="4">
    <source>
        <dbReference type="Proteomes" id="UP001597302"/>
    </source>
</evidence>
<organism evidence="3 4">
    <name type="scientific">Paracoccus nototheniae</name>
    <dbReference type="NCBI Taxonomy" id="2489002"/>
    <lineage>
        <taxon>Bacteria</taxon>
        <taxon>Pseudomonadati</taxon>
        <taxon>Pseudomonadota</taxon>
        <taxon>Alphaproteobacteria</taxon>
        <taxon>Rhodobacterales</taxon>
        <taxon>Paracoccaceae</taxon>
        <taxon>Paracoccus</taxon>
    </lineage>
</organism>
<dbReference type="PANTHER" id="PTHR45138:SF24">
    <property type="entry name" value="DIGUANYLATE CYCLASE DGCC-RELATED"/>
    <property type="match status" value="1"/>
</dbReference>
<dbReference type="Pfam" id="PF01590">
    <property type="entry name" value="GAF"/>
    <property type="match status" value="1"/>
</dbReference>
<dbReference type="InterPro" id="IPR003018">
    <property type="entry name" value="GAF"/>
</dbReference>
<evidence type="ECO:0000256" key="1">
    <source>
        <dbReference type="ARBA" id="ARBA00012528"/>
    </source>
</evidence>
<dbReference type="InterPro" id="IPR029016">
    <property type="entry name" value="GAF-like_dom_sf"/>
</dbReference>
<protein>
    <recommendedName>
        <fullName evidence="1">diguanylate cyclase</fullName>
        <ecNumber evidence="1">2.7.7.65</ecNumber>
    </recommendedName>
</protein>
<dbReference type="InterPro" id="IPR000160">
    <property type="entry name" value="GGDEF_dom"/>
</dbReference>
<dbReference type="EMBL" id="JBHTOQ010000036">
    <property type="protein sequence ID" value="MFD1482792.1"/>
    <property type="molecule type" value="Genomic_DNA"/>
</dbReference>
<dbReference type="InterPro" id="IPR043128">
    <property type="entry name" value="Rev_trsase/Diguanyl_cyclase"/>
</dbReference>
<dbReference type="InterPro" id="IPR029787">
    <property type="entry name" value="Nucleotide_cyclase"/>
</dbReference>
<gene>
    <name evidence="3" type="ORF">ACFQ5P_15965</name>
</gene>